<keyword evidence="3" id="KW-1185">Reference proteome</keyword>
<dbReference type="GeneID" id="16045349"/>
<feature type="region of interest" description="Disordered" evidence="1">
    <location>
        <begin position="42"/>
        <end position="66"/>
    </location>
</feature>
<dbReference type="KEGG" id="vg:16045349"/>
<evidence type="ECO:0000313" key="2">
    <source>
        <dbReference type="EMBL" id="AGN33540.1"/>
    </source>
</evidence>
<sequence length="66" mass="7916">MMLEKDIRLLNKVIRKGENGEVEYTDDELKMLKKKRRQLKDWKRSAQISQNNGFGQYINNDQNDDD</sequence>
<proteinExistence type="predicted"/>
<organism evidence="2 3">
    <name type="scientific">Synechococcus phage S-IOM18</name>
    <dbReference type="NCBI Taxonomy" id="754039"/>
    <lineage>
        <taxon>Viruses</taxon>
        <taxon>Duplodnaviria</taxon>
        <taxon>Heunggongvirae</taxon>
        <taxon>Uroviricota</taxon>
        <taxon>Caudoviricetes</taxon>
        <taxon>Pantevenvirales</taxon>
        <taxon>Kyanoviridae</taxon>
        <taxon>Tefnutvirus</taxon>
        <taxon>Tefnutvirus siom18</taxon>
    </lineage>
</organism>
<evidence type="ECO:0000256" key="1">
    <source>
        <dbReference type="SAM" id="MobiDB-lite"/>
    </source>
</evidence>
<dbReference type="Proteomes" id="UP000204294">
    <property type="component" value="Segment"/>
</dbReference>
<name>R9TMT5_9CAUD</name>
<protein>
    <submittedName>
        <fullName evidence="2">Uncharacterized protein</fullName>
    </submittedName>
</protein>
<accession>R9TMT5</accession>
<evidence type="ECO:0000313" key="3">
    <source>
        <dbReference type="Proteomes" id="UP000204294"/>
    </source>
</evidence>
<reference evidence="2 3" key="1">
    <citation type="submission" date="2010-09" db="EMBL/GenBank/DDBJ databases">
        <title>The Genome Sequence of Synechococcus phage S-IOM18.</title>
        <authorList>
            <consortium name="The Broad Institute Genome Sequencing Platform"/>
            <person name="Henn M.R."/>
            <person name="Clokie M."/>
            <person name="Levin J."/>
            <person name="Malboeuf C."/>
            <person name="Casali M."/>
            <person name="Russ C."/>
            <person name="Lennon N."/>
            <person name="Chapman S.B."/>
            <person name="Erlich R."/>
            <person name="Young S.K."/>
            <person name="Yandava C."/>
            <person name="Zeng Q."/>
            <person name="Fitzgerald M.F."/>
            <person name="Alvarado L."/>
            <person name="Anderson S."/>
            <person name="Berlin A."/>
            <person name="Chen Z."/>
            <person name="Freedman E."/>
            <person name="Gellesch M."/>
            <person name="Goldberg J."/>
            <person name="Green L."/>
            <person name="Griggs A."/>
            <person name="Gujja S."/>
            <person name="Heilman E.R."/>
            <person name="Heiman D."/>
            <person name="Hollinger A."/>
            <person name="Howarth C."/>
            <person name="Larson L."/>
            <person name="Mehta T."/>
            <person name="Neiman D."/>
            <person name="Pearson M."/>
            <person name="Roberts A."/>
            <person name="Ryan E."/>
            <person name="Saif S."/>
            <person name="Shea T."/>
            <person name="Shenoy N."/>
            <person name="Sisk P."/>
            <person name="Stolte C."/>
            <person name="Sykes S."/>
            <person name="White J."/>
            <person name="Haas B."/>
            <person name="Nusbaum C."/>
            <person name="Birren B."/>
        </authorList>
    </citation>
    <scope>NUCLEOTIDE SEQUENCE [LARGE SCALE GENOMIC DNA]</scope>
    <source>
        <strain evidence="2 3">S-IOM18</strain>
    </source>
</reference>
<feature type="compositionally biased region" description="Polar residues" evidence="1">
    <location>
        <begin position="46"/>
        <end position="66"/>
    </location>
</feature>
<dbReference type="RefSeq" id="YP_008126354.1">
    <property type="nucleotide sequence ID" value="NC_021536.1"/>
</dbReference>
<gene>
    <name evidence="2" type="ORF">SWYG_00028</name>
</gene>
<dbReference type="EMBL" id="HQ317383">
    <property type="protein sequence ID" value="AGN33540.1"/>
    <property type="molecule type" value="Genomic_DNA"/>
</dbReference>